<protein>
    <submittedName>
        <fullName evidence="2">Membrane dipeptidase</fullName>
    </submittedName>
</protein>
<dbReference type="STRING" id="474950.SAMN05421771_4234"/>
<dbReference type="EMBL" id="FOZL01000002">
    <property type="protein sequence ID" value="SFS21533.1"/>
    <property type="molecule type" value="Genomic_DNA"/>
</dbReference>
<dbReference type="PROSITE" id="PS51365">
    <property type="entry name" value="RENAL_DIPEPTIDASE_2"/>
    <property type="match status" value="1"/>
</dbReference>
<dbReference type="PANTHER" id="PTHR10443:SF12">
    <property type="entry name" value="DIPEPTIDASE"/>
    <property type="match status" value="1"/>
</dbReference>
<keyword evidence="1" id="KW-0732">Signal</keyword>
<dbReference type="SUPFAM" id="SSF51556">
    <property type="entry name" value="Metallo-dependent hydrolases"/>
    <property type="match status" value="1"/>
</dbReference>
<dbReference type="Proteomes" id="UP000199024">
    <property type="component" value="Unassembled WGS sequence"/>
</dbReference>
<dbReference type="Gene3D" id="3.20.20.140">
    <property type="entry name" value="Metal-dependent hydrolases"/>
    <property type="match status" value="1"/>
</dbReference>
<feature type="signal peptide" evidence="1">
    <location>
        <begin position="1"/>
        <end position="20"/>
    </location>
</feature>
<accession>A0A1I6N0P3</accession>
<keyword evidence="3" id="KW-1185">Reference proteome</keyword>
<dbReference type="CDD" id="cd01301">
    <property type="entry name" value="rDP_like"/>
    <property type="match status" value="1"/>
</dbReference>
<dbReference type="PANTHER" id="PTHR10443">
    <property type="entry name" value="MICROSOMAL DIPEPTIDASE"/>
    <property type="match status" value="1"/>
</dbReference>
<evidence type="ECO:0000313" key="2">
    <source>
        <dbReference type="EMBL" id="SFS21533.1"/>
    </source>
</evidence>
<proteinExistence type="predicted"/>
<dbReference type="InterPro" id="IPR032466">
    <property type="entry name" value="Metal_Hydrolase"/>
</dbReference>
<reference evidence="2 3" key="1">
    <citation type="submission" date="2016-10" db="EMBL/GenBank/DDBJ databases">
        <authorList>
            <person name="de Groot N.N."/>
        </authorList>
    </citation>
    <scope>NUCLEOTIDE SEQUENCE [LARGE SCALE GENOMIC DNA]</scope>
    <source>
        <strain evidence="2 3">DSM 21001</strain>
    </source>
</reference>
<evidence type="ECO:0000313" key="3">
    <source>
        <dbReference type="Proteomes" id="UP000199024"/>
    </source>
</evidence>
<gene>
    <name evidence="2" type="ORF">SAMN05421771_4234</name>
</gene>
<name>A0A1I6N0P3_9BACT</name>
<dbReference type="RefSeq" id="WP_089843600.1">
    <property type="nucleotide sequence ID" value="NZ_FOZL01000002.1"/>
</dbReference>
<sequence length="420" mass="46023">MLSSRRAAALFSLLAVPVLAQTPRTKPVTQAEVDKITREAILIDTHDDIPSKTVTGYDIATPNKTGQTDLARMKGFLGAEFFAVFVDASYVKDNHSANRTLEMIDTVRTDVILKHPDEFMYATTAADVEKAHKQKKIAALMGIEGGHAIEDSLRLLRDYYALGIRYMTLTHFNTNNWADAQGDHDDPTVAKHDGLTPFGKDVVREMNRLGMMVDISHTADKTFYDAIAVSTAPIIASHSSCRAVDTHTRNMTDDMIRALAKNGGTMQINFDCGYLSQRYNDASKPMMAELRPKMMEARKIADPAARDAAMEKLFMEASAKVPPATLADVVEHIDHAVKVGGIDHVGIGTDYDGVGCVPAGLESYDKFPALTRALLEKGYSATDIKKIYGGNLLRVMRAVEKRAQELKGMAPIETTIATAK</sequence>
<dbReference type="GO" id="GO:0070573">
    <property type="term" value="F:metallodipeptidase activity"/>
    <property type="evidence" value="ECO:0007669"/>
    <property type="project" value="InterPro"/>
</dbReference>
<dbReference type="AlphaFoldDB" id="A0A1I6N0P3"/>
<evidence type="ECO:0000256" key="1">
    <source>
        <dbReference type="SAM" id="SignalP"/>
    </source>
</evidence>
<dbReference type="PROSITE" id="PS00869">
    <property type="entry name" value="RENAL_DIPEPTIDASE_1"/>
    <property type="match status" value="1"/>
</dbReference>
<dbReference type="OrthoDB" id="9804920at2"/>
<dbReference type="GO" id="GO:0006508">
    <property type="term" value="P:proteolysis"/>
    <property type="evidence" value="ECO:0007669"/>
    <property type="project" value="InterPro"/>
</dbReference>
<dbReference type="InterPro" id="IPR000180">
    <property type="entry name" value="Dipep_AS"/>
</dbReference>
<dbReference type="InterPro" id="IPR008257">
    <property type="entry name" value="Pept_M19"/>
</dbReference>
<organism evidence="2 3">
    <name type="scientific">Granulicella pectinivorans</name>
    <dbReference type="NCBI Taxonomy" id="474950"/>
    <lineage>
        <taxon>Bacteria</taxon>
        <taxon>Pseudomonadati</taxon>
        <taxon>Acidobacteriota</taxon>
        <taxon>Terriglobia</taxon>
        <taxon>Terriglobales</taxon>
        <taxon>Acidobacteriaceae</taxon>
        <taxon>Granulicella</taxon>
    </lineage>
</organism>
<dbReference type="Pfam" id="PF01244">
    <property type="entry name" value="Peptidase_M19"/>
    <property type="match status" value="1"/>
</dbReference>
<feature type="chain" id="PRO_5011578932" evidence="1">
    <location>
        <begin position="21"/>
        <end position="420"/>
    </location>
</feature>